<comment type="similarity">
    <text evidence="4">Belongs to the class I-like SAM-binding methyltransferase superfamily. Cation-dependent O-methyltransferase family.</text>
</comment>
<dbReference type="GO" id="GO:0008171">
    <property type="term" value="F:O-methyltransferase activity"/>
    <property type="evidence" value="ECO:0007669"/>
    <property type="project" value="InterPro"/>
</dbReference>
<comment type="function">
    <text evidence="4">Catalyzes the methylation of 5-hydroxyuridine (ho5U) to form 5-methoxyuridine (mo5U) at position 34 in tRNAs.</text>
</comment>
<dbReference type="GO" id="GO:0016300">
    <property type="term" value="F:tRNA (uridine) methyltransferase activity"/>
    <property type="evidence" value="ECO:0007669"/>
    <property type="project" value="UniProtKB-UniRule"/>
</dbReference>
<evidence type="ECO:0000313" key="6">
    <source>
        <dbReference type="Proteomes" id="UP000198956"/>
    </source>
</evidence>
<feature type="binding site" evidence="4">
    <location>
        <position position="84"/>
    </location>
    <ligand>
        <name>S-adenosyl-L-methionine</name>
        <dbReference type="ChEBI" id="CHEBI:59789"/>
    </ligand>
</feature>
<evidence type="ECO:0000256" key="4">
    <source>
        <dbReference type="HAMAP-Rule" id="MF_02217"/>
    </source>
</evidence>
<keyword evidence="4" id="KW-0479">Metal-binding</keyword>
<feature type="binding site" evidence="4">
    <location>
        <position position="129"/>
    </location>
    <ligand>
        <name>Mg(2+)</name>
        <dbReference type="ChEBI" id="CHEBI:18420"/>
    </ligand>
</feature>
<feature type="binding site" evidence="4">
    <location>
        <position position="37"/>
    </location>
    <ligand>
        <name>S-adenosyl-L-methionine</name>
        <dbReference type="ChEBI" id="CHEBI:59789"/>
    </ligand>
</feature>
<dbReference type="GO" id="GO:0008757">
    <property type="term" value="F:S-adenosylmethionine-dependent methyltransferase activity"/>
    <property type="evidence" value="ECO:0007669"/>
    <property type="project" value="TreeGrafter"/>
</dbReference>
<sequence>MITSNKVNRYMESLIPPRAELLMRMEREAAAERIPIIQLPSIQFIRFLLTMHKPKRILEVGMAIGYSTIWLAQAAPDAHITSIEISEEMVRRARQNFAEAGVSDRITVFHQDARDGLDGEPRFDCIFFDAAKGQYHTYFDTYVPYLVEGGLLICDNVFFRGMIAEADEDVPKSRRGMIKKLRAFNHFLAEHPALETSFVSIGDGLALCIKRGEVM</sequence>
<feature type="binding site" evidence="4">
    <location>
        <position position="67"/>
    </location>
    <ligand>
        <name>S-adenosyl-L-methionine</name>
        <dbReference type="ChEBI" id="CHEBI:59789"/>
    </ligand>
</feature>
<feature type="binding site" evidence="4">
    <location>
        <position position="155"/>
    </location>
    <ligand>
        <name>Mg(2+)</name>
        <dbReference type="ChEBI" id="CHEBI:18420"/>
    </ligand>
</feature>
<dbReference type="PANTHER" id="PTHR10509:SF14">
    <property type="entry name" value="CAFFEOYL-COA O-METHYLTRANSFERASE 3-RELATED"/>
    <property type="match status" value="1"/>
</dbReference>
<feature type="binding site" evidence="4">
    <location>
        <begin position="112"/>
        <end position="113"/>
    </location>
    <ligand>
        <name>S-adenosyl-L-methionine</name>
        <dbReference type="ChEBI" id="CHEBI:59789"/>
    </ligand>
</feature>
<name>A0A1G7YC04_ANETH</name>
<dbReference type="Proteomes" id="UP000198956">
    <property type="component" value="Unassembled WGS sequence"/>
</dbReference>
<feature type="binding site" evidence="4">
    <location>
        <position position="129"/>
    </location>
    <ligand>
        <name>S-adenosyl-L-methionine</name>
        <dbReference type="ChEBI" id="CHEBI:59789"/>
    </ligand>
</feature>
<proteinExistence type="inferred from homology"/>
<comment type="catalytic activity">
    <reaction evidence="4">
        <text>5-hydroxyuridine(34) in tRNA + S-adenosyl-L-methionine = 5-methoxyuridine(34) in tRNA + S-adenosyl-L-homocysteine + H(+)</text>
        <dbReference type="Rhea" id="RHEA:60524"/>
        <dbReference type="Rhea" id="RHEA-COMP:13381"/>
        <dbReference type="Rhea" id="RHEA-COMP:15591"/>
        <dbReference type="ChEBI" id="CHEBI:15378"/>
        <dbReference type="ChEBI" id="CHEBI:57856"/>
        <dbReference type="ChEBI" id="CHEBI:59789"/>
        <dbReference type="ChEBI" id="CHEBI:136877"/>
        <dbReference type="ChEBI" id="CHEBI:143860"/>
    </reaction>
</comment>
<dbReference type="InterPro" id="IPR002935">
    <property type="entry name" value="SAM_O-MeTrfase"/>
</dbReference>
<dbReference type="GO" id="GO:0030488">
    <property type="term" value="P:tRNA methylation"/>
    <property type="evidence" value="ECO:0007669"/>
    <property type="project" value="UniProtKB-UniRule"/>
</dbReference>
<keyword evidence="1 4" id="KW-0489">Methyltransferase</keyword>
<keyword evidence="4" id="KW-0460">Magnesium</keyword>
<evidence type="ECO:0000256" key="3">
    <source>
        <dbReference type="ARBA" id="ARBA00022691"/>
    </source>
</evidence>
<protein>
    <recommendedName>
        <fullName evidence="4">tRNA 5-hydroxyuridine methyltransferase</fullName>
        <ecNumber evidence="4">2.1.1.-</ecNumber>
    </recommendedName>
    <alternativeName>
        <fullName evidence="4">ho5U methyltransferase</fullName>
    </alternativeName>
</protein>
<dbReference type="InterPro" id="IPR050362">
    <property type="entry name" value="Cation-dep_OMT"/>
</dbReference>
<dbReference type="Gene3D" id="3.40.50.150">
    <property type="entry name" value="Vaccinia Virus protein VP39"/>
    <property type="match status" value="1"/>
</dbReference>
<keyword evidence="4" id="KW-0819">tRNA processing</keyword>
<evidence type="ECO:0000313" key="5">
    <source>
        <dbReference type="EMBL" id="SDG94052.1"/>
    </source>
</evidence>
<dbReference type="EC" id="2.1.1.-" evidence="4"/>
<dbReference type="HAMAP" id="MF_02217">
    <property type="entry name" value="TrmR_methyltr"/>
    <property type="match status" value="1"/>
</dbReference>
<dbReference type="SUPFAM" id="SSF53335">
    <property type="entry name" value="S-adenosyl-L-methionine-dependent methyltransferases"/>
    <property type="match status" value="1"/>
</dbReference>
<accession>A0A1G7YC04</accession>
<reference evidence="5 6" key="1">
    <citation type="submission" date="2016-10" db="EMBL/GenBank/DDBJ databases">
        <authorList>
            <person name="de Groot N.N."/>
        </authorList>
    </citation>
    <scope>NUCLEOTIDE SEQUENCE [LARGE SCALE GENOMIC DNA]</scope>
    <source>
        <strain evidence="5 6">L 420-91</strain>
    </source>
</reference>
<dbReference type="InterPro" id="IPR043675">
    <property type="entry name" value="TrmR_methyltr"/>
</dbReference>
<keyword evidence="3 4" id="KW-0949">S-adenosyl-L-methionine</keyword>
<comment type="subunit">
    <text evidence="4">Homodimer.</text>
</comment>
<keyword evidence="2 4" id="KW-0808">Transferase</keyword>
<dbReference type="RefSeq" id="WP_091260112.1">
    <property type="nucleotide sequence ID" value="NZ_FNDE01000006.1"/>
</dbReference>
<evidence type="ECO:0000256" key="1">
    <source>
        <dbReference type="ARBA" id="ARBA00022603"/>
    </source>
</evidence>
<dbReference type="EMBL" id="FNDE01000006">
    <property type="protein sequence ID" value="SDG94052.1"/>
    <property type="molecule type" value="Genomic_DNA"/>
</dbReference>
<dbReference type="OrthoDB" id="9799672at2"/>
<dbReference type="AlphaFoldDB" id="A0A1G7YC04"/>
<dbReference type="CDD" id="cd02440">
    <property type="entry name" value="AdoMet_MTases"/>
    <property type="match status" value="1"/>
</dbReference>
<dbReference type="PROSITE" id="PS51682">
    <property type="entry name" value="SAM_OMT_I"/>
    <property type="match status" value="1"/>
</dbReference>
<evidence type="ECO:0000256" key="2">
    <source>
        <dbReference type="ARBA" id="ARBA00022679"/>
    </source>
</evidence>
<dbReference type="PANTHER" id="PTHR10509">
    <property type="entry name" value="O-METHYLTRANSFERASE-RELATED"/>
    <property type="match status" value="1"/>
</dbReference>
<dbReference type="InterPro" id="IPR029063">
    <property type="entry name" value="SAM-dependent_MTases_sf"/>
</dbReference>
<dbReference type="GO" id="GO:0000287">
    <property type="term" value="F:magnesium ion binding"/>
    <property type="evidence" value="ECO:0007669"/>
    <property type="project" value="UniProtKB-UniRule"/>
</dbReference>
<organism evidence="5 6">
    <name type="scientific">Aneurinibacillus thermoaerophilus</name>
    <dbReference type="NCBI Taxonomy" id="143495"/>
    <lineage>
        <taxon>Bacteria</taxon>
        <taxon>Bacillati</taxon>
        <taxon>Bacillota</taxon>
        <taxon>Bacilli</taxon>
        <taxon>Bacillales</taxon>
        <taxon>Paenibacillaceae</taxon>
        <taxon>Aneurinibacillus group</taxon>
        <taxon>Aneurinibacillus</taxon>
    </lineage>
</organism>
<feature type="binding site" evidence="4">
    <location>
        <position position="156"/>
    </location>
    <ligand>
        <name>Mg(2+)</name>
        <dbReference type="ChEBI" id="CHEBI:18420"/>
    </ligand>
</feature>
<gene>
    <name evidence="4" type="primary">trmR</name>
    <name evidence="5" type="ORF">SAMN04489735_100664</name>
</gene>
<dbReference type="Pfam" id="PF01596">
    <property type="entry name" value="Methyltransf_3"/>
    <property type="match status" value="1"/>
</dbReference>